<evidence type="ECO:0000256" key="1">
    <source>
        <dbReference type="SAM" id="MobiDB-lite"/>
    </source>
</evidence>
<dbReference type="AlphaFoldDB" id="A0A8T0RAA2"/>
<dbReference type="PANTHER" id="PTHR31317">
    <property type="entry name" value="OS08G0163500 PROTEIN"/>
    <property type="match status" value="1"/>
</dbReference>
<keyword evidence="3" id="KW-1185">Reference proteome</keyword>
<accession>A0A8T0RAA2</accession>
<dbReference type="Pfam" id="PF06219">
    <property type="entry name" value="DUF1005"/>
    <property type="match status" value="1"/>
</dbReference>
<evidence type="ECO:0000313" key="2">
    <source>
        <dbReference type="EMBL" id="KAG2582782.1"/>
    </source>
</evidence>
<dbReference type="EMBL" id="CM029047">
    <property type="protein sequence ID" value="KAG2582782.1"/>
    <property type="molecule type" value="Genomic_DNA"/>
</dbReference>
<protein>
    <submittedName>
        <fullName evidence="2">Uncharacterized protein</fullName>
    </submittedName>
</protein>
<evidence type="ECO:0000313" key="3">
    <source>
        <dbReference type="Proteomes" id="UP000823388"/>
    </source>
</evidence>
<reference evidence="2" key="1">
    <citation type="submission" date="2020-05" db="EMBL/GenBank/DDBJ databases">
        <title>WGS assembly of Panicum virgatum.</title>
        <authorList>
            <person name="Lovell J.T."/>
            <person name="Jenkins J."/>
            <person name="Shu S."/>
            <person name="Juenger T.E."/>
            <person name="Schmutz J."/>
        </authorList>
    </citation>
    <scope>NUCLEOTIDE SEQUENCE</scope>
    <source>
        <strain evidence="2">AP13</strain>
    </source>
</reference>
<organism evidence="2 3">
    <name type="scientific">Panicum virgatum</name>
    <name type="common">Blackwell switchgrass</name>
    <dbReference type="NCBI Taxonomy" id="38727"/>
    <lineage>
        <taxon>Eukaryota</taxon>
        <taxon>Viridiplantae</taxon>
        <taxon>Streptophyta</taxon>
        <taxon>Embryophyta</taxon>
        <taxon>Tracheophyta</taxon>
        <taxon>Spermatophyta</taxon>
        <taxon>Magnoliopsida</taxon>
        <taxon>Liliopsida</taxon>
        <taxon>Poales</taxon>
        <taxon>Poaceae</taxon>
        <taxon>PACMAD clade</taxon>
        <taxon>Panicoideae</taxon>
        <taxon>Panicodae</taxon>
        <taxon>Paniceae</taxon>
        <taxon>Panicinae</taxon>
        <taxon>Panicum</taxon>
        <taxon>Panicum sect. Hiantes</taxon>
    </lineage>
</organism>
<dbReference type="InterPro" id="IPR010410">
    <property type="entry name" value="DUF1005"/>
</dbReference>
<name>A0A8T0RAA2_PANVG</name>
<gene>
    <name evidence="2" type="ORF">PVAP13_6KG172406</name>
</gene>
<dbReference type="PANTHER" id="PTHR31317:SF3">
    <property type="entry name" value="OS07G0133500 PROTEIN"/>
    <property type="match status" value="1"/>
</dbReference>
<feature type="region of interest" description="Disordered" evidence="1">
    <location>
        <begin position="1"/>
        <end position="34"/>
    </location>
</feature>
<proteinExistence type="predicted"/>
<comment type="caution">
    <text evidence="2">The sequence shown here is derived from an EMBL/GenBank/DDBJ whole genome shotgun (WGS) entry which is preliminary data.</text>
</comment>
<sequence>MEIGIHGRKLVQSDPGNGDGNWLAKFGTDRERTGKERKGWLTVHDLSSSPVALASMVTQFVASFGSD</sequence>
<dbReference type="Proteomes" id="UP000823388">
    <property type="component" value="Chromosome 6K"/>
</dbReference>